<proteinExistence type="predicted"/>
<dbReference type="GO" id="GO:0035556">
    <property type="term" value="P:intracellular signal transduction"/>
    <property type="evidence" value="ECO:0007669"/>
    <property type="project" value="InterPro"/>
</dbReference>
<dbReference type="Proteomes" id="UP000037425">
    <property type="component" value="Unassembled WGS sequence"/>
</dbReference>
<dbReference type="PROSITE" id="PS50125">
    <property type="entry name" value="GUANYLATE_CYCLASE_2"/>
    <property type="match status" value="1"/>
</dbReference>
<evidence type="ECO:0000313" key="2">
    <source>
        <dbReference type="EMBL" id="KOF12558.1"/>
    </source>
</evidence>
<evidence type="ECO:0000259" key="1">
    <source>
        <dbReference type="PROSITE" id="PS50125"/>
    </source>
</evidence>
<protein>
    <submittedName>
        <fullName evidence="2">Transcriptional regulator</fullName>
    </submittedName>
</protein>
<dbReference type="OrthoDB" id="4473689at2"/>
<dbReference type="SMART" id="SM00044">
    <property type="entry name" value="CYCc"/>
    <property type="match status" value="1"/>
</dbReference>
<dbReference type="AlphaFoldDB" id="A0A0L8BD49"/>
<reference evidence="3" key="1">
    <citation type="submission" date="2015-07" db="EMBL/GenBank/DDBJ databases">
        <title>Whole genome sequence of an Ensifer adhaerens strain isolated from a cave pool in the Wind Cave National Park.</title>
        <authorList>
            <person name="Eng W.W.H."/>
            <person name="Gan H.M."/>
            <person name="Barton H.A."/>
            <person name="Savka M.A."/>
        </authorList>
    </citation>
    <scope>NUCLEOTIDE SEQUENCE [LARGE SCALE GENOMIC DNA]</scope>
    <source>
        <strain evidence="3">SD006</strain>
    </source>
</reference>
<dbReference type="InterPro" id="IPR001054">
    <property type="entry name" value="A/G_cyclase"/>
</dbReference>
<dbReference type="PANTHER" id="PTHR47691:SF3">
    <property type="entry name" value="HTH-TYPE TRANSCRIPTIONAL REGULATOR RV0890C-RELATED"/>
    <property type="match status" value="1"/>
</dbReference>
<dbReference type="SUPFAM" id="SSF55073">
    <property type="entry name" value="Nucleotide cyclase"/>
    <property type="match status" value="1"/>
</dbReference>
<organism evidence="2 3">
    <name type="scientific">Ensifer adhaerens</name>
    <name type="common">Sinorhizobium morelense</name>
    <dbReference type="NCBI Taxonomy" id="106592"/>
    <lineage>
        <taxon>Bacteria</taxon>
        <taxon>Pseudomonadati</taxon>
        <taxon>Pseudomonadota</taxon>
        <taxon>Alphaproteobacteria</taxon>
        <taxon>Hyphomicrobiales</taxon>
        <taxon>Rhizobiaceae</taxon>
        <taxon>Sinorhizobium/Ensifer group</taxon>
        <taxon>Ensifer</taxon>
    </lineage>
</organism>
<dbReference type="InterPro" id="IPR029787">
    <property type="entry name" value="Nucleotide_cyclase"/>
</dbReference>
<dbReference type="EMBL" id="LGAP01000050">
    <property type="protein sequence ID" value="KOF12558.1"/>
    <property type="molecule type" value="Genomic_DNA"/>
</dbReference>
<dbReference type="Pfam" id="PF00211">
    <property type="entry name" value="Guanylate_cyc"/>
    <property type="match status" value="1"/>
</dbReference>
<name>A0A0L8BD49_ENSAD</name>
<evidence type="ECO:0000313" key="3">
    <source>
        <dbReference type="Proteomes" id="UP000037425"/>
    </source>
</evidence>
<dbReference type="InterPro" id="IPR011990">
    <property type="entry name" value="TPR-like_helical_dom_sf"/>
</dbReference>
<dbReference type="Gene3D" id="3.30.70.1230">
    <property type="entry name" value="Nucleotide cyclase"/>
    <property type="match status" value="1"/>
</dbReference>
<dbReference type="Gene3D" id="1.25.40.10">
    <property type="entry name" value="Tetratricopeptide repeat domain"/>
    <property type="match status" value="2"/>
</dbReference>
<dbReference type="RefSeq" id="WP_053253149.1">
    <property type="nucleotide sequence ID" value="NZ_LGAP01000050.1"/>
</dbReference>
<dbReference type="GO" id="GO:0004016">
    <property type="term" value="F:adenylate cyclase activity"/>
    <property type="evidence" value="ECO:0007669"/>
    <property type="project" value="UniProtKB-ARBA"/>
</dbReference>
<gene>
    <name evidence="2" type="ORF">AC244_33645</name>
</gene>
<dbReference type="PRINTS" id="PR00364">
    <property type="entry name" value="DISEASERSIST"/>
</dbReference>
<dbReference type="GO" id="GO:0009190">
    <property type="term" value="P:cyclic nucleotide biosynthetic process"/>
    <property type="evidence" value="ECO:0007669"/>
    <property type="project" value="InterPro"/>
</dbReference>
<dbReference type="Gene3D" id="3.40.50.300">
    <property type="entry name" value="P-loop containing nucleotide triphosphate hydrolases"/>
    <property type="match status" value="1"/>
</dbReference>
<feature type="domain" description="Guanylate cyclase" evidence="1">
    <location>
        <begin position="17"/>
        <end position="129"/>
    </location>
</feature>
<comment type="caution">
    <text evidence="2">The sequence shown here is derived from an EMBL/GenBank/DDBJ whole genome shotgun (WGS) entry which is preliminary data.</text>
</comment>
<dbReference type="SUPFAM" id="SSF52540">
    <property type="entry name" value="P-loop containing nucleoside triphosphate hydrolases"/>
    <property type="match status" value="1"/>
</dbReference>
<sequence length="881" mass="95922">MAPSIESQTQSPGNSVCMLFTDIEGSTNLVDSYPDLYDEMLLRHNELLRNAIHTYGGEEVNVVGDSVFALFPGSVQGVQAAIDAQFALTKEEWAQGCKPLVRMGLHCGTVRRHYATVTGIEVHRAARIASVAHGGQIVISNVVRDELAEGHIGATVEVRDLGFHRLKDLRYPEALFDLVVPGLQSEFAPISSIGANRTNLPSDVPVLYGRRLELARLNQILTDKQNRIVTLTGVGGVGKTSLAICAGRSALPLYPRGVFFVQLREIDDPDLIGSEICKAIGLHEAPGVSAIETVCNSLGSAEVLLIFDTFEHLVEAGPVINAILKACPGITVLSTSREPLKLRSELEFAVPPLSVPDEGESDARILANPSVQLFERLARREQPDFAVGSETLGAVARICRRLDGLPLALELAASHVGLLSVAELEDRLQSSIQDLRSKARDIDPRHRTLRLMIGWSDNLLTEGQRRVFYASAVFNGGFGLRAVASLFEGEVDVVDHVEALLDKSLLFRTMALGHPRLNMLDTVRDYALDKLRRTDAYETIRERHADHFTELVLSAAPNVMTFNQRDSVEHLMHEAGNIRVALEWRMGQPSAHHSATLIEALTWLWISRGQFSEARTWSDKALQHARTTGEAEPLARILNSAAFIRYMSGDPESARENGVESHRIYSELGNKAGIASAGIIAGIAKATTGEPEAGGALIVESFELAKLIGDDHGTVVALIAIGEGTRAEGDEVAAEEFYLDALKLLDKLGDTYWHGHLLQNLAHFRLHSNDWRNAAALAGQALAIGERYDYPMVVNLAVAAISGVLAAKENWDGAAEIIGAVNSRLARLGVRFEPTDDADFQRIVSAVRKASGNKRFARVSEKGAKRPWEQILSSCRAAVAS</sequence>
<dbReference type="PANTHER" id="PTHR47691">
    <property type="entry name" value="REGULATOR-RELATED"/>
    <property type="match status" value="1"/>
</dbReference>
<accession>A0A0L8BD49</accession>
<dbReference type="SUPFAM" id="SSF48452">
    <property type="entry name" value="TPR-like"/>
    <property type="match status" value="1"/>
</dbReference>
<dbReference type="InterPro" id="IPR027417">
    <property type="entry name" value="P-loop_NTPase"/>
</dbReference>
<dbReference type="CDD" id="cd07302">
    <property type="entry name" value="CHD"/>
    <property type="match status" value="1"/>
</dbReference>
<dbReference type="PATRIC" id="fig|106592.7.peg.6443"/>